<evidence type="ECO:0000313" key="3">
    <source>
        <dbReference type="Proteomes" id="UP000321533"/>
    </source>
</evidence>
<dbReference type="RefSeq" id="WP_147188591.1">
    <property type="nucleotide sequence ID" value="NZ_CP042435.1"/>
</dbReference>
<reference evidence="2 3" key="1">
    <citation type="journal article" date="2016" name="Int. J. Syst. Evol. Microbiol.">
        <title>Panacibacter ginsenosidivorans gen. nov., sp. nov., with ginsenoside converting activity isolated from soil of a ginseng field.</title>
        <authorList>
            <person name="Siddiqi M.Z."/>
            <person name="Muhammad Shafi S."/>
            <person name="Choi K.D."/>
            <person name="Im W.T."/>
        </authorList>
    </citation>
    <scope>NUCLEOTIDE SEQUENCE [LARGE SCALE GENOMIC DNA]</scope>
    <source>
        <strain evidence="2 3">Gsoil1550</strain>
    </source>
</reference>
<keyword evidence="3" id="KW-1185">Reference proteome</keyword>
<dbReference type="InterPro" id="IPR021354">
    <property type="entry name" value="DUF2975"/>
</dbReference>
<feature type="transmembrane region" description="Helical" evidence="1">
    <location>
        <begin position="110"/>
        <end position="129"/>
    </location>
</feature>
<gene>
    <name evidence="2" type="ORF">FRZ67_05545</name>
</gene>
<dbReference type="OrthoDB" id="672524at2"/>
<protein>
    <submittedName>
        <fullName evidence="2">DUF2975 domain-containing protein</fullName>
    </submittedName>
</protein>
<dbReference type="Proteomes" id="UP000321533">
    <property type="component" value="Chromosome"/>
</dbReference>
<feature type="transmembrane region" description="Helical" evidence="1">
    <location>
        <begin position="64"/>
        <end position="90"/>
    </location>
</feature>
<keyword evidence="1" id="KW-1133">Transmembrane helix</keyword>
<organism evidence="2 3">
    <name type="scientific">Panacibacter ginsenosidivorans</name>
    <dbReference type="NCBI Taxonomy" id="1813871"/>
    <lineage>
        <taxon>Bacteria</taxon>
        <taxon>Pseudomonadati</taxon>
        <taxon>Bacteroidota</taxon>
        <taxon>Chitinophagia</taxon>
        <taxon>Chitinophagales</taxon>
        <taxon>Chitinophagaceae</taxon>
        <taxon>Panacibacter</taxon>
    </lineage>
</organism>
<dbReference type="EMBL" id="CP042435">
    <property type="protein sequence ID" value="QEC66791.1"/>
    <property type="molecule type" value="Genomic_DNA"/>
</dbReference>
<dbReference type="KEGG" id="pgin:FRZ67_05545"/>
<accession>A0A5B8V7L4</accession>
<sequence length="177" mass="20414">MKTRTEKILVVLKILALLGAIKYSIDCGAQLTNFVASFINTEWAKRTYEVNLDIFNIREKSIAYYSYAMCLTIAVSALKATIWYVVYALLMKLKLKTPFSMEVEKKFESIAFLLLAVWIVSAIFWKIYAYYLTQDTGIQLPANNSSDEYFFMAGIVYIISQIFKRGIEMQEENQLTV</sequence>
<name>A0A5B8V7L4_9BACT</name>
<dbReference type="Pfam" id="PF11188">
    <property type="entry name" value="DUF2975"/>
    <property type="match status" value="1"/>
</dbReference>
<proteinExistence type="predicted"/>
<evidence type="ECO:0000313" key="2">
    <source>
        <dbReference type="EMBL" id="QEC66791.1"/>
    </source>
</evidence>
<evidence type="ECO:0000256" key="1">
    <source>
        <dbReference type="SAM" id="Phobius"/>
    </source>
</evidence>
<keyword evidence="1" id="KW-0472">Membrane</keyword>
<dbReference type="AlphaFoldDB" id="A0A5B8V7L4"/>
<keyword evidence="1" id="KW-0812">Transmembrane</keyword>